<dbReference type="PANTHER" id="PTHR21089">
    <property type="entry name" value="SHIKIMATE DEHYDROGENASE"/>
    <property type="match status" value="1"/>
</dbReference>
<keyword evidence="2" id="KW-0028">Amino-acid biosynthesis</keyword>
<sequence>MRYGLIGEKLGHSYSKIIHEKLMNISYELIPLSREEFHPFMSEKSFDAINVTIPYKQDVIPYLDELSPLANEIGAVNTIVNQSGKLTGYNTDFYGFEYMLLHNHIEIQGKKCMILGNGGTSKTVRAALKHLGASEIYVVSRKSSPNTISYEDCYEKHNDAEVIVNTTPLGMYPNVDDSPIDLSPFQKCEAAVDVIFNPLKTKFTLQAEALGIKSVNGLEMLVAQAKQAEEFFHNIHIEDARIDEIYLELYESLSNASL</sequence>
<dbReference type="GO" id="GO:0005829">
    <property type="term" value="C:cytosol"/>
    <property type="evidence" value="ECO:0007669"/>
    <property type="project" value="TreeGrafter"/>
</dbReference>
<dbReference type="GO" id="GO:0009423">
    <property type="term" value="P:chorismate biosynthetic process"/>
    <property type="evidence" value="ECO:0007669"/>
    <property type="project" value="TreeGrafter"/>
</dbReference>
<dbReference type="CDD" id="cd01065">
    <property type="entry name" value="NAD_bind_Shikimate_DH"/>
    <property type="match status" value="1"/>
</dbReference>
<accession>A0A839JY74</accession>
<dbReference type="GO" id="GO:0050661">
    <property type="term" value="F:NADP binding"/>
    <property type="evidence" value="ECO:0007669"/>
    <property type="project" value="TreeGrafter"/>
</dbReference>
<dbReference type="EMBL" id="JACEGA010000001">
    <property type="protein sequence ID" value="MBB2182380.1"/>
    <property type="molecule type" value="Genomic_DNA"/>
</dbReference>
<dbReference type="SUPFAM" id="SSF51735">
    <property type="entry name" value="NAD(P)-binding Rossmann-fold domains"/>
    <property type="match status" value="1"/>
</dbReference>
<dbReference type="Gene3D" id="3.40.50.10860">
    <property type="entry name" value="Leucine Dehydrogenase, chain A, domain 1"/>
    <property type="match status" value="1"/>
</dbReference>
<organism evidence="4 5">
    <name type="scientific">Variimorphobacter saccharofermentans</name>
    <dbReference type="NCBI Taxonomy" id="2755051"/>
    <lineage>
        <taxon>Bacteria</taxon>
        <taxon>Bacillati</taxon>
        <taxon>Bacillota</taxon>
        <taxon>Clostridia</taxon>
        <taxon>Lachnospirales</taxon>
        <taxon>Lachnospiraceae</taxon>
        <taxon>Variimorphobacter</taxon>
    </lineage>
</organism>
<keyword evidence="5" id="KW-1185">Reference proteome</keyword>
<evidence type="ECO:0000256" key="1">
    <source>
        <dbReference type="ARBA" id="ARBA00004871"/>
    </source>
</evidence>
<dbReference type="RefSeq" id="WP_228352105.1">
    <property type="nucleotide sequence ID" value="NZ_JACEGA010000001.1"/>
</dbReference>
<reference evidence="4 5" key="1">
    <citation type="submission" date="2020-07" db="EMBL/GenBank/DDBJ databases">
        <title>Characterization and genome sequencing of isolate MD1, a novel member within the family Lachnospiraceae.</title>
        <authorList>
            <person name="Rettenmaier R."/>
            <person name="Di Bello L."/>
            <person name="Zinser C."/>
            <person name="Scheitz K."/>
            <person name="Liebl W."/>
            <person name="Zverlov V."/>
        </authorList>
    </citation>
    <scope>NUCLEOTIDE SEQUENCE [LARGE SCALE GENOMIC DNA]</scope>
    <source>
        <strain evidence="4 5">MD1</strain>
    </source>
</reference>
<keyword evidence="2" id="KW-0057">Aromatic amino acid biosynthesis</keyword>
<protein>
    <submittedName>
        <fullName evidence="4">Shikimate dehydrogenase</fullName>
    </submittedName>
</protein>
<gene>
    <name evidence="4" type="ORF">H0486_05760</name>
</gene>
<dbReference type="InterPro" id="IPR046346">
    <property type="entry name" value="Aminoacid_DH-like_N_sf"/>
</dbReference>
<comment type="pathway">
    <text evidence="1">Metabolic intermediate biosynthesis; chorismate biosynthesis; chorismate from D-erythrose 4-phosphate and phosphoenolpyruvate: step 4/7.</text>
</comment>
<evidence type="ECO:0000313" key="4">
    <source>
        <dbReference type="EMBL" id="MBB2182380.1"/>
    </source>
</evidence>
<dbReference type="AlphaFoldDB" id="A0A839JY74"/>
<evidence type="ECO:0000256" key="2">
    <source>
        <dbReference type="ARBA" id="ARBA00023141"/>
    </source>
</evidence>
<dbReference type="GO" id="GO:0004764">
    <property type="term" value="F:shikimate 3-dehydrogenase (NADP+) activity"/>
    <property type="evidence" value="ECO:0007669"/>
    <property type="project" value="InterPro"/>
</dbReference>
<proteinExistence type="predicted"/>
<dbReference type="InterPro" id="IPR036291">
    <property type="entry name" value="NAD(P)-bd_dom_sf"/>
</dbReference>
<dbReference type="Proteomes" id="UP000574276">
    <property type="component" value="Unassembled WGS sequence"/>
</dbReference>
<dbReference type="Pfam" id="PF08501">
    <property type="entry name" value="Shikimate_dh_N"/>
    <property type="match status" value="1"/>
</dbReference>
<evidence type="ECO:0000259" key="3">
    <source>
        <dbReference type="Pfam" id="PF08501"/>
    </source>
</evidence>
<evidence type="ECO:0000313" key="5">
    <source>
        <dbReference type="Proteomes" id="UP000574276"/>
    </source>
</evidence>
<dbReference type="GO" id="GO:0009073">
    <property type="term" value="P:aromatic amino acid family biosynthetic process"/>
    <property type="evidence" value="ECO:0007669"/>
    <property type="project" value="UniProtKB-KW"/>
</dbReference>
<dbReference type="InterPro" id="IPR022893">
    <property type="entry name" value="Shikimate_DH_fam"/>
</dbReference>
<dbReference type="SUPFAM" id="SSF53223">
    <property type="entry name" value="Aminoacid dehydrogenase-like, N-terminal domain"/>
    <property type="match status" value="1"/>
</dbReference>
<dbReference type="PANTHER" id="PTHR21089:SF1">
    <property type="entry name" value="BIFUNCTIONAL 3-DEHYDROQUINATE DEHYDRATASE_SHIKIMATE DEHYDROGENASE, CHLOROPLASTIC"/>
    <property type="match status" value="1"/>
</dbReference>
<feature type="domain" description="Shikimate dehydrogenase substrate binding N-terminal" evidence="3">
    <location>
        <begin position="5"/>
        <end position="79"/>
    </location>
</feature>
<dbReference type="InterPro" id="IPR013708">
    <property type="entry name" value="Shikimate_DH-bd_N"/>
</dbReference>
<comment type="caution">
    <text evidence="4">The sequence shown here is derived from an EMBL/GenBank/DDBJ whole genome shotgun (WGS) entry which is preliminary data.</text>
</comment>
<dbReference type="GO" id="GO:0019632">
    <property type="term" value="P:shikimate metabolic process"/>
    <property type="evidence" value="ECO:0007669"/>
    <property type="project" value="TreeGrafter"/>
</dbReference>
<dbReference type="Gene3D" id="3.40.50.720">
    <property type="entry name" value="NAD(P)-binding Rossmann-like Domain"/>
    <property type="match status" value="1"/>
</dbReference>
<name>A0A839JY74_9FIRM</name>